<evidence type="ECO:0000313" key="8">
    <source>
        <dbReference type="Proteomes" id="UP000658225"/>
    </source>
</evidence>
<feature type="domain" description="Penicillin-binding protein dimerisation" evidence="6">
    <location>
        <begin position="58"/>
        <end position="200"/>
    </location>
</feature>
<dbReference type="Gene3D" id="3.40.710.10">
    <property type="entry name" value="DD-peptidase/beta-lactamase superfamily"/>
    <property type="match status" value="1"/>
</dbReference>
<gene>
    <name evidence="7" type="ORF">H4683_000633</name>
</gene>
<keyword evidence="4" id="KW-0812">Transmembrane</keyword>
<keyword evidence="4" id="KW-1133">Transmembrane helix</keyword>
<comment type="subcellular location">
    <subcellularLocation>
        <location evidence="1">Membrane</location>
    </subcellularLocation>
</comment>
<dbReference type="InterPro" id="IPR001460">
    <property type="entry name" value="PCN-bd_Tpept"/>
</dbReference>
<dbReference type="Proteomes" id="UP000658225">
    <property type="component" value="Unassembled WGS sequence"/>
</dbReference>
<evidence type="ECO:0000256" key="3">
    <source>
        <dbReference type="ARBA" id="ARBA00023136"/>
    </source>
</evidence>
<accession>A0A927R551</accession>
<dbReference type="InterPro" id="IPR036138">
    <property type="entry name" value="PBP_dimer_sf"/>
</dbReference>
<dbReference type="InterPro" id="IPR012338">
    <property type="entry name" value="Beta-lactam/transpept-like"/>
</dbReference>
<dbReference type="Pfam" id="PF03717">
    <property type="entry name" value="PBP_dimer"/>
    <property type="match status" value="1"/>
</dbReference>
<dbReference type="Gene3D" id="3.30.450.330">
    <property type="match status" value="1"/>
</dbReference>
<comment type="caution">
    <text evidence="7">The sequence shown here is derived from an EMBL/GenBank/DDBJ whole genome shotgun (WGS) entry which is preliminary data.</text>
</comment>
<reference evidence="7" key="1">
    <citation type="submission" date="2020-10" db="EMBL/GenBank/DDBJ databases">
        <title>Genomic Encyclopedia of Type Strains, Phase IV (KMG-IV): sequencing the most valuable type-strain genomes for metagenomic binning, comparative biology and taxonomic classification.</title>
        <authorList>
            <person name="Goeker M."/>
        </authorList>
    </citation>
    <scope>NUCLEOTIDE SEQUENCE</scope>
    <source>
        <strain evidence="7">DSM 13886</strain>
    </source>
</reference>
<dbReference type="EMBL" id="JADBEL010000002">
    <property type="protein sequence ID" value="MBE1553559.1"/>
    <property type="molecule type" value="Genomic_DNA"/>
</dbReference>
<dbReference type="Gene3D" id="3.90.1310.10">
    <property type="entry name" value="Penicillin-binding protein 2a (Domain 2)"/>
    <property type="match status" value="1"/>
</dbReference>
<protein>
    <submittedName>
        <fullName evidence="7">Stage V sporulation protein D (Sporulation-specific penicillin-binding protein)</fullName>
    </submittedName>
</protein>
<dbReference type="GO" id="GO:0008658">
    <property type="term" value="F:penicillin binding"/>
    <property type="evidence" value="ECO:0007669"/>
    <property type="project" value="InterPro"/>
</dbReference>
<dbReference type="SUPFAM" id="SSF54184">
    <property type="entry name" value="Penicillin-binding protein 2x (pbp-2x), c-terminal domain"/>
    <property type="match status" value="1"/>
</dbReference>
<evidence type="ECO:0000256" key="2">
    <source>
        <dbReference type="ARBA" id="ARBA00007171"/>
    </source>
</evidence>
<dbReference type="Pfam" id="PF00905">
    <property type="entry name" value="Transpeptidase"/>
    <property type="match status" value="1"/>
</dbReference>
<dbReference type="InterPro" id="IPR005311">
    <property type="entry name" value="PBP_dimer"/>
</dbReference>
<comment type="similarity">
    <text evidence="2">Belongs to the transpeptidase family.</text>
</comment>
<evidence type="ECO:0000259" key="5">
    <source>
        <dbReference type="Pfam" id="PF00905"/>
    </source>
</evidence>
<proteinExistence type="inferred from homology"/>
<dbReference type="PANTHER" id="PTHR30627:SF1">
    <property type="entry name" value="PEPTIDOGLYCAN D,D-TRANSPEPTIDASE FTSI"/>
    <property type="match status" value="1"/>
</dbReference>
<evidence type="ECO:0000313" key="7">
    <source>
        <dbReference type="EMBL" id="MBE1553559.1"/>
    </source>
</evidence>
<dbReference type="PANTHER" id="PTHR30627">
    <property type="entry name" value="PEPTIDOGLYCAN D,D-TRANSPEPTIDASE"/>
    <property type="match status" value="1"/>
</dbReference>
<dbReference type="InterPro" id="IPR050515">
    <property type="entry name" value="Beta-lactam/transpept"/>
</dbReference>
<evidence type="ECO:0000256" key="4">
    <source>
        <dbReference type="SAM" id="Phobius"/>
    </source>
</evidence>
<keyword evidence="3 4" id="KW-0472">Membrane</keyword>
<organism evidence="7 8">
    <name type="scientific">Sporosarcina limicola</name>
    <dbReference type="NCBI Taxonomy" id="34101"/>
    <lineage>
        <taxon>Bacteria</taxon>
        <taxon>Bacillati</taxon>
        <taxon>Bacillota</taxon>
        <taxon>Bacilli</taxon>
        <taxon>Bacillales</taxon>
        <taxon>Caryophanaceae</taxon>
        <taxon>Sporosarcina</taxon>
    </lineage>
</organism>
<evidence type="ECO:0000259" key="6">
    <source>
        <dbReference type="Pfam" id="PF03717"/>
    </source>
</evidence>
<dbReference type="GO" id="GO:0005886">
    <property type="term" value="C:plasma membrane"/>
    <property type="evidence" value="ECO:0007669"/>
    <property type="project" value="TreeGrafter"/>
</dbReference>
<feature type="transmembrane region" description="Helical" evidence="4">
    <location>
        <begin position="12"/>
        <end position="32"/>
    </location>
</feature>
<name>A0A927R551_9BACL</name>
<dbReference type="RefSeq" id="WP_420826534.1">
    <property type="nucleotide sequence ID" value="NZ_JADBEL010000002.1"/>
</dbReference>
<sequence length="637" mass="70082">MRTVIGYQSKKRIRAIFVLFILSLAMVVGKLFHVQIIKHEILKDRAEASWDREIPFGGMRGDILDRNGNLIVGNRLAPTLYFMPTQNRDIKNSSKPLAAILGVDEAKLAKKMSQREVMVKLAPEGKNITKELSDEISRLQIDGLYTGVDFVRHYPNGELLSRLIGFTGYDGKGLAGIEYAYDEFLLGTGDRIRLYTDAIGLPLPHVDDGFKTGVKGANVELTIDVRMQKIVERELVQAMEKYDATQALAIVMNPKTGELLSLASAPTFHPSDYKDVDQSIYNRNLPVWMTFEPGSTFKIVTLAAGLEEKVIDLHQDHFHDPGYVMIGKARLRCWKRSGHKHQSFLEVVENSCNPGFVEIGQRLGGETLGKYIRDFGFGQSTESGIAGESKGILFSEKNFGPVEQATTAFGQGISVTPIQQVQAVAAAINGGYLYRPYIVKEITDDKGKAVRSFGPEMQRRVIGDEASKHVREALESVVAKGSGGKAFTDGLRVGGKTGTAQKVVDGRYKDGDYIVSFIGFAPADDPELLVYVAVDGPKNSVQFGGVIAAPIVGRIMEEIAPLAGITVRKGQIEKEYKWGDALTQRAPDLTGMTKGMITSQLHTFQIEWHGSGEQVKTQLPVANTLISVEDVIHVYTE</sequence>
<evidence type="ECO:0000256" key="1">
    <source>
        <dbReference type="ARBA" id="ARBA00004370"/>
    </source>
</evidence>
<keyword evidence="8" id="KW-1185">Reference proteome</keyword>
<dbReference type="AlphaFoldDB" id="A0A927R551"/>
<feature type="domain" description="Penicillin-binding protein transpeptidase" evidence="5">
    <location>
        <begin position="248"/>
        <end position="557"/>
    </location>
</feature>
<dbReference type="SUPFAM" id="SSF56601">
    <property type="entry name" value="beta-lactamase/transpeptidase-like"/>
    <property type="match status" value="1"/>
</dbReference>
<dbReference type="SUPFAM" id="SSF56519">
    <property type="entry name" value="Penicillin binding protein dimerisation domain"/>
    <property type="match status" value="1"/>
</dbReference>
<dbReference type="GO" id="GO:0071555">
    <property type="term" value="P:cell wall organization"/>
    <property type="evidence" value="ECO:0007669"/>
    <property type="project" value="TreeGrafter"/>
</dbReference>